<comment type="subcellular location">
    <subcellularLocation>
        <location evidence="1">Cell membrane</location>
        <topology evidence="1">Multi-pass membrane protein</topology>
    </subcellularLocation>
</comment>
<feature type="transmembrane region" description="Helical" evidence="8">
    <location>
        <begin position="67"/>
        <end position="89"/>
    </location>
</feature>
<evidence type="ECO:0000256" key="2">
    <source>
        <dbReference type="ARBA" id="ARBA00022475"/>
    </source>
</evidence>
<evidence type="ECO:0000313" key="11">
    <source>
        <dbReference type="Proteomes" id="UP000019132"/>
    </source>
</evidence>
<evidence type="ECO:0000313" key="10">
    <source>
        <dbReference type="EnsemblProtists" id="PYU1_T008974"/>
    </source>
</evidence>
<dbReference type="InterPro" id="IPR018247">
    <property type="entry name" value="EF_Hand_1_Ca_BS"/>
</dbReference>
<dbReference type="STRING" id="431595.K3WVH6"/>
<evidence type="ECO:0000259" key="9">
    <source>
        <dbReference type="PROSITE" id="PS50222"/>
    </source>
</evidence>
<dbReference type="HOGENOM" id="CLU_009246_0_0_1"/>
<dbReference type="PANTHER" id="PTHR30509">
    <property type="entry name" value="P-HYDROXYBENZOIC ACID EFFLUX PUMP SUBUNIT-RELATED"/>
    <property type="match status" value="1"/>
</dbReference>
<feature type="transmembrane region" description="Helical" evidence="8">
    <location>
        <begin position="598"/>
        <end position="616"/>
    </location>
</feature>
<feature type="transmembrane region" description="Helical" evidence="8">
    <location>
        <begin position="38"/>
        <end position="55"/>
    </location>
</feature>
<dbReference type="SMART" id="SM00054">
    <property type="entry name" value="EFh"/>
    <property type="match status" value="2"/>
</dbReference>
<dbReference type="GO" id="GO:0005509">
    <property type="term" value="F:calcium ion binding"/>
    <property type="evidence" value="ECO:0007669"/>
    <property type="project" value="InterPro"/>
</dbReference>
<accession>K3WVH6</accession>
<keyword evidence="11" id="KW-1185">Reference proteome</keyword>
<feature type="transmembrane region" description="Helical" evidence="8">
    <location>
        <begin position="628"/>
        <end position="653"/>
    </location>
</feature>
<dbReference type="GO" id="GO:0005886">
    <property type="term" value="C:plasma membrane"/>
    <property type="evidence" value="ECO:0007669"/>
    <property type="project" value="UniProtKB-SubCell"/>
</dbReference>
<proteinExistence type="predicted"/>
<dbReference type="EnsemblProtists" id="PYU1_T008974">
    <property type="protein sequence ID" value="PYU1_T008974"/>
    <property type="gene ID" value="PYU1_G008956"/>
</dbReference>
<dbReference type="InParanoid" id="K3WVH6"/>
<reference evidence="11" key="2">
    <citation type="submission" date="2010-04" db="EMBL/GenBank/DDBJ databases">
        <authorList>
            <person name="Buell R."/>
            <person name="Hamilton J."/>
            <person name="Hostetler J."/>
        </authorList>
    </citation>
    <scope>NUCLEOTIDE SEQUENCE [LARGE SCALE GENOMIC DNA]</scope>
    <source>
        <strain evidence="11">DAOM:BR144</strain>
    </source>
</reference>
<evidence type="ECO:0000256" key="7">
    <source>
        <dbReference type="SAM" id="MobiDB-lite"/>
    </source>
</evidence>
<feature type="domain" description="EF-hand" evidence="9">
    <location>
        <begin position="837"/>
        <end position="872"/>
    </location>
</feature>
<keyword evidence="2" id="KW-1003">Cell membrane</keyword>
<feature type="transmembrane region" description="Helical" evidence="8">
    <location>
        <begin position="226"/>
        <end position="249"/>
    </location>
</feature>
<dbReference type="VEuPathDB" id="FungiDB:PYU1_G008956"/>
<feature type="transmembrane region" description="Helical" evidence="8">
    <location>
        <begin position="122"/>
        <end position="141"/>
    </location>
</feature>
<evidence type="ECO:0000256" key="8">
    <source>
        <dbReference type="SAM" id="Phobius"/>
    </source>
</evidence>
<dbReference type="Pfam" id="PF13499">
    <property type="entry name" value="EF-hand_7"/>
    <property type="match status" value="1"/>
</dbReference>
<dbReference type="InterPro" id="IPR011992">
    <property type="entry name" value="EF-hand-dom_pair"/>
</dbReference>
<evidence type="ECO:0000256" key="1">
    <source>
        <dbReference type="ARBA" id="ARBA00004651"/>
    </source>
</evidence>
<feature type="transmembrane region" description="Helical" evidence="8">
    <location>
        <begin position="572"/>
        <end position="592"/>
    </location>
</feature>
<name>K3WVH6_GLOUD</name>
<keyword evidence="5 8" id="KW-1133">Transmembrane helix</keyword>
<keyword evidence="3 8" id="KW-0812">Transmembrane</keyword>
<feature type="domain" description="EF-hand" evidence="9">
    <location>
        <begin position="880"/>
        <end position="915"/>
    </location>
</feature>
<dbReference type="PANTHER" id="PTHR30509:SF9">
    <property type="entry name" value="MULTIDRUG RESISTANCE PROTEIN MDTO"/>
    <property type="match status" value="1"/>
</dbReference>
<organism evidence="10 11">
    <name type="scientific">Globisporangium ultimum (strain ATCC 200006 / CBS 805.95 / DAOM BR144)</name>
    <name type="common">Pythium ultimum</name>
    <dbReference type="NCBI Taxonomy" id="431595"/>
    <lineage>
        <taxon>Eukaryota</taxon>
        <taxon>Sar</taxon>
        <taxon>Stramenopiles</taxon>
        <taxon>Oomycota</taxon>
        <taxon>Peronosporomycetes</taxon>
        <taxon>Pythiales</taxon>
        <taxon>Pythiaceae</taxon>
        <taxon>Globisporangium</taxon>
    </lineage>
</organism>
<keyword evidence="6 8" id="KW-0472">Membrane</keyword>
<feature type="region of interest" description="Disordered" evidence="7">
    <location>
        <begin position="923"/>
        <end position="949"/>
    </location>
</feature>
<evidence type="ECO:0000256" key="6">
    <source>
        <dbReference type="ARBA" id="ARBA00023136"/>
    </source>
</evidence>
<dbReference type="CDD" id="cd00051">
    <property type="entry name" value="EFh"/>
    <property type="match status" value="1"/>
</dbReference>
<dbReference type="SUPFAM" id="SSF47473">
    <property type="entry name" value="EF-hand"/>
    <property type="match status" value="1"/>
</dbReference>
<sequence length="1084" mass="122612">MALRVAFGVLIASAVQTRSSEYEPGQEHTKRWALFPDWYYFGGLSYCAVAVIFSAKSNTGATIREMCQAFIGVGMALIYNLILFSVYTLRMSNPNSEDPEKGFYQITRTFSSSAYWVNLHNFYVILPFIMIFTVGVLLLPFETNTKKFAVGNNLFFGTFAMCSWRLPIFYYYCEWLTRGTYLVVISGFVPSALTILNPSNPLDSSKLKSVGDPLFTAHNILNNLQLYFFVGFLGTCISVFIMFVPYPVFAVNRLREETEKGVEEVMEILNLIVDSYCFKNKNVNDMVFLKVQLHREFTAAEERNELMTALVEDVWWEQLFGITFMLKFNRSMFKNQINLLSSLVSDLRSLNHAMQLEQYESLHFECMKVLQREIYVIQVRCGELLHEISTEVQNSNKTLQLRALQQLETQMEKTLRLYRSVQARTMLKENVTIQDVAGNVPLNLFLFSLNSFCATMIDYQGIHNKKKYADSSVRARSFVAQTIKDFYYGIKYDRLKFVGAFKASVAICFGTILAVYVYAYSSTTPSAVAFVMGNHFGGSFSITVNRVGGVVAGSVVPSVFQFFISQVCHPQYVNVFLTNFALFVWVAGSMYFRFAGGYGNYAGLVSAFIAAGIFLKQSDVCYKDGKDAFGGIAISSYAILAQTSVGVILFVLVELALCPESAANLLRHEIQETLGKLQESFDVLFGHHLSSANVISEDDMERLRVMLEVDISKLIVRQEKLLLEADAEPTLWRPTFSAQKYQMVINNSRQLLSNNNLLFKLVRWFQFRVKHHNVNMMDTADIRVDDDDNAYNDGDTKSYNKWAEATHEFRASVKDAFTTLHTLFGDTFVNAEPDQTALYMQIKEAFRLADKDCSGEIDAGEVRVMLQSIFAQAGSMKEGDIVQYVAEFMTVVDKDGSGKVSFEEFMEALENGLKLEVEVYHQRKPKSKHTPNSKNKDLESFHQPPSRGGTLLKIKEEQSMSQDDPNESPFATLDHATMNVTAELTPKHGEIKVRTFSAVSLNESGTSFQPLSPMRREHKVINVERCSLMDIAASMKAAYVGWLMQDRRYERVSMEELLLLNCLVSGAEGVALNLLALEEIVVSP</sequence>
<reference evidence="10" key="3">
    <citation type="submission" date="2015-02" db="UniProtKB">
        <authorList>
            <consortium name="EnsemblProtists"/>
        </authorList>
    </citation>
    <scope>IDENTIFICATION</scope>
    <source>
        <strain evidence="10">DAOM BR144</strain>
    </source>
</reference>
<evidence type="ECO:0000256" key="5">
    <source>
        <dbReference type="ARBA" id="ARBA00022989"/>
    </source>
</evidence>
<dbReference type="PROSITE" id="PS00018">
    <property type="entry name" value="EF_HAND_1"/>
    <property type="match status" value="2"/>
</dbReference>
<dbReference type="InterPro" id="IPR002048">
    <property type="entry name" value="EF_hand_dom"/>
</dbReference>
<dbReference type="PROSITE" id="PS50222">
    <property type="entry name" value="EF_HAND_2"/>
    <property type="match status" value="2"/>
</dbReference>
<dbReference type="eggNOG" id="ENOG502QVQB">
    <property type="taxonomic scope" value="Eukaryota"/>
</dbReference>
<evidence type="ECO:0000256" key="3">
    <source>
        <dbReference type="ARBA" id="ARBA00022692"/>
    </source>
</evidence>
<protein>
    <recommendedName>
        <fullName evidence="9">EF-hand domain-containing protein</fullName>
    </recommendedName>
</protein>
<dbReference type="EMBL" id="GL376599">
    <property type="status" value="NOT_ANNOTATED_CDS"/>
    <property type="molecule type" value="Genomic_DNA"/>
</dbReference>
<reference evidence="11" key="1">
    <citation type="journal article" date="2010" name="Genome Biol.">
        <title>Genome sequence of the necrotrophic plant pathogen Pythium ultimum reveals original pathogenicity mechanisms and effector repertoire.</title>
        <authorList>
            <person name="Levesque C.A."/>
            <person name="Brouwer H."/>
            <person name="Cano L."/>
            <person name="Hamilton J.P."/>
            <person name="Holt C."/>
            <person name="Huitema E."/>
            <person name="Raffaele S."/>
            <person name="Robideau G.P."/>
            <person name="Thines M."/>
            <person name="Win J."/>
            <person name="Zerillo M.M."/>
            <person name="Beakes G.W."/>
            <person name="Boore J.L."/>
            <person name="Busam D."/>
            <person name="Dumas B."/>
            <person name="Ferriera S."/>
            <person name="Fuerstenberg S.I."/>
            <person name="Gachon C.M."/>
            <person name="Gaulin E."/>
            <person name="Govers F."/>
            <person name="Grenville-Briggs L."/>
            <person name="Horner N."/>
            <person name="Hostetler J."/>
            <person name="Jiang R.H."/>
            <person name="Johnson J."/>
            <person name="Krajaejun T."/>
            <person name="Lin H."/>
            <person name="Meijer H.J."/>
            <person name="Moore B."/>
            <person name="Morris P."/>
            <person name="Phuntmart V."/>
            <person name="Puiu D."/>
            <person name="Shetty J."/>
            <person name="Stajich J.E."/>
            <person name="Tripathy S."/>
            <person name="Wawra S."/>
            <person name="van West P."/>
            <person name="Whitty B.R."/>
            <person name="Coutinho P.M."/>
            <person name="Henrissat B."/>
            <person name="Martin F."/>
            <person name="Thomas P.D."/>
            <person name="Tyler B.M."/>
            <person name="De Vries R.P."/>
            <person name="Kamoun S."/>
            <person name="Yandell M."/>
            <person name="Tisserat N."/>
            <person name="Buell C.R."/>
        </authorList>
    </citation>
    <scope>NUCLEOTIDE SEQUENCE</scope>
    <source>
        <strain evidence="11">DAOM:BR144</strain>
    </source>
</reference>
<keyword evidence="4" id="KW-0106">Calcium</keyword>
<feature type="transmembrane region" description="Helical" evidence="8">
    <location>
        <begin position="153"/>
        <end position="172"/>
    </location>
</feature>
<dbReference type="Gene3D" id="1.10.238.10">
    <property type="entry name" value="EF-hand"/>
    <property type="match status" value="1"/>
</dbReference>
<dbReference type="AlphaFoldDB" id="K3WVH6"/>
<dbReference type="Proteomes" id="UP000019132">
    <property type="component" value="Unassembled WGS sequence"/>
</dbReference>
<feature type="transmembrane region" description="Helical" evidence="8">
    <location>
        <begin position="539"/>
        <end position="560"/>
    </location>
</feature>
<evidence type="ECO:0000256" key="4">
    <source>
        <dbReference type="ARBA" id="ARBA00022837"/>
    </source>
</evidence>
<feature type="transmembrane region" description="Helical" evidence="8">
    <location>
        <begin position="497"/>
        <end position="519"/>
    </location>
</feature>